<dbReference type="EMBL" id="JAERSE020000005">
    <property type="protein sequence ID" value="MCA6069121.1"/>
    <property type="molecule type" value="Genomic_DNA"/>
</dbReference>
<evidence type="ECO:0000313" key="2">
    <source>
        <dbReference type="EMBL" id="MCA6069121.1"/>
    </source>
</evidence>
<name>A0ABS8A8N0_9FLAO</name>
<feature type="signal peptide" evidence="1">
    <location>
        <begin position="1"/>
        <end position="20"/>
    </location>
</feature>
<protein>
    <submittedName>
        <fullName evidence="2">Uncharacterized protein</fullName>
    </submittedName>
</protein>
<keyword evidence="3" id="KW-1185">Reference proteome</keyword>
<reference evidence="2 3" key="1">
    <citation type="submission" date="2021-09" db="EMBL/GenBank/DDBJ databases">
        <title>Genome sequencing and assembly of Chryseobacterium sp. RG1.</title>
        <authorList>
            <person name="Chhetri G."/>
        </authorList>
    </citation>
    <scope>NUCLEOTIDE SEQUENCE [LARGE SCALE GENOMIC DNA]</scope>
    <source>
        <strain evidence="2 3">RG1</strain>
    </source>
</reference>
<organism evidence="2 3">
    <name type="scientific">Chryseobacterium tagetis</name>
    <dbReference type="NCBI Taxonomy" id="2801334"/>
    <lineage>
        <taxon>Bacteria</taxon>
        <taxon>Pseudomonadati</taxon>
        <taxon>Bacteroidota</taxon>
        <taxon>Flavobacteriia</taxon>
        <taxon>Flavobacteriales</taxon>
        <taxon>Weeksellaceae</taxon>
        <taxon>Chryseobacterium group</taxon>
        <taxon>Chryseobacterium</taxon>
    </lineage>
</organism>
<dbReference type="Proteomes" id="UP000618240">
    <property type="component" value="Unassembled WGS sequence"/>
</dbReference>
<sequence>MYRKHFILIFFLFASLKCFAQEAVRLNIKLYPIQTLSVPSNNSVDIAENRTATVAPDAKFIKVSSLSGFQVKMHREIYNAEKKAFAGEKPNTEYALIDKRKGGMDEKIAISNNFLPAEEVKNSNPELNNIYHTLVYTIISQ</sequence>
<evidence type="ECO:0000256" key="1">
    <source>
        <dbReference type="SAM" id="SignalP"/>
    </source>
</evidence>
<accession>A0ABS8A8N0</accession>
<keyword evidence="1" id="KW-0732">Signal</keyword>
<dbReference type="RefSeq" id="WP_225690310.1">
    <property type="nucleotide sequence ID" value="NZ_JAERSE020000005.1"/>
</dbReference>
<evidence type="ECO:0000313" key="3">
    <source>
        <dbReference type="Proteomes" id="UP000618240"/>
    </source>
</evidence>
<gene>
    <name evidence="2" type="ORF">JI747_018295</name>
</gene>
<feature type="chain" id="PRO_5047095392" evidence="1">
    <location>
        <begin position="21"/>
        <end position="141"/>
    </location>
</feature>
<proteinExistence type="predicted"/>
<comment type="caution">
    <text evidence="2">The sequence shown here is derived from an EMBL/GenBank/DDBJ whole genome shotgun (WGS) entry which is preliminary data.</text>
</comment>